<keyword evidence="4 7" id="KW-0521">NADP</keyword>
<evidence type="ECO:0000256" key="5">
    <source>
        <dbReference type="ARBA" id="ARBA00023002"/>
    </source>
</evidence>
<dbReference type="InterPro" id="IPR050085">
    <property type="entry name" value="AGPR"/>
</dbReference>
<dbReference type="InterPro" id="IPR036291">
    <property type="entry name" value="NAD(P)-bd_dom_sf"/>
</dbReference>
<dbReference type="Gene3D" id="3.40.50.720">
    <property type="entry name" value="NAD(P)-binding Rossmann-like Domain"/>
    <property type="match status" value="1"/>
</dbReference>
<dbReference type="GO" id="GO:0070401">
    <property type="term" value="F:NADP+ binding"/>
    <property type="evidence" value="ECO:0007669"/>
    <property type="project" value="InterPro"/>
</dbReference>
<dbReference type="InterPro" id="IPR000534">
    <property type="entry name" value="Semialdehyde_DH_NAD-bd"/>
</dbReference>
<evidence type="ECO:0000256" key="2">
    <source>
        <dbReference type="ARBA" id="ARBA00022571"/>
    </source>
</evidence>
<keyword evidence="5 7" id="KW-0560">Oxidoreductase</keyword>
<evidence type="ECO:0000256" key="6">
    <source>
        <dbReference type="ARBA" id="ARBA00050557"/>
    </source>
</evidence>
<dbReference type="NCBIfam" id="TIGR01850">
    <property type="entry name" value="argC"/>
    <property type="match status" value="1"/>
</dbReference>
<comment type="pathway">
    <text evidence="1 7">Amino-acid biosynthesis; L-arginine biosynthesis; N(2)-acetyl-L-ornithine from L-glutamate: step 3/4.</text>
</comment>
<evidence type="ECO:0000256" key="7">
    <source>
        <dbReference type="HAMAP-Rule" id="MF_00150"/>
    </source>
</evidence>
<feature type="domain" description="Semialdehyde dehydrogenase NAD-binding" evidence="9">
    <location>
        <begin position="3"/>
        <end position="141"/>
    </location>
</feature>
<dbReference type="CDD" id="cd17895">
    <property type="entry name" value="AGPR_1_N"/>
    <property type="match status" value="1"/>
</dbReference>
<dbReference type="SUPFAM" id="SSF51735">
    <property type="entry name" value="NAD(P)-binding Rossmann-fold domains"/>
    <property type="match status" value="1"/>
</dbReference>
<keyword evidence="3 7" id="KW-0028">Amino-acid biosynthesis</keyword>
<comment type="caution">
    <text evidence="10">The sequence shown here is derived from an EMBL/GenBank/DDBJ whole genome shotgun (WGS) entry which is preliminary data.</text>
</comment>
<evidence type="ECO:0000313" key="11">
    <source>
        <dbReference type="Proteomes" id="UP000288096"/>
    </source>
</evidence>
<comment type="similarity">
    <text evidence="7">Belongs to the NAGSA dehydrogenase family. Type 1 subfamily.</text>
</comment>
<keyword evidence="2 7" id="KW-0055">Arginine biosynthesis</keyword>
<evidence type="ECO:0000256" key="3">
    <source>
        <dbReference type="ARBA" id="ARBA00022605"/>
    </source>
</evidence>
<dbReference type="Pfam" id="PF22698">
    <property type="entry name" value="Semialdhyde_dhC_1"/>
    <property type="match status" value="1"/>
</dbReference>
<dbReference type="HAMAP" id="MF_00150">
    <property type="entry name" value="ArgC_type1"/>
    <property type="match status" value="1"/>
</dbReference>
<dbReference type="RefSeq" id="WP_124328944.1">
    <property type="nucleotide sequence ID" value="NZ_BEXT01000001.1"/>
</dbReference>
<dbReference type="InterPro" id="IPR058924">
    <property type="entry name" value="AGPR_dimerisation_dom"/>
</dbReference>
<dbReference type="GO" id="GO:0006526">
    <property type="term" value="P:L-arginine biosynthetic process"/>
    <property type="evidence" value="ECO:0007669"/>
    <property type="project" value="UniProtKB-UniRule"/>
</dbReference>
<name>A0A401FXM5_9BACT</name>
<comment type="function">
    <text evidence="7">Catalyzes the NADPH-dependent reduction of N-acetyl-5-glutamyl phosphate to yield N-acetyl-L-glutamate 5-semialdehyde.</text>
</comment>
<gene>
    <name evidence="7" type="primary">argC</name>
    <name evidence="10" type="ORF">DENIS_2645</name>
</gene>
<reference evidence="11" key="2">
    <citation type="submission" date="2019-01" db="EMBL/GenBank/DDBJ databases">
        <title>Genome sequence of Desulfonema ishimotonii strain Tokyo 01.</title>
        <authorList>
            <person name="Fukui M."/>
        </authorList>
    </citation>
    <scope>NUCLEOTIDE SEQUENCE [LARGE SCALE GENOMIC DNA]</scope>
    <source>
        <strain evidence="11">Tokyo 01</strain>
    </source>
</reference>
<dbReference type="GO" id="GO:0051287">
    <property type="term" value="F:NAD binding"/>
    <property type="evidence" value="ECO:0007669"/>
    <property type="project" value="InterPro"/>
</dbReference>
<dbReference type="AlphaFoldDB" id="A0A401FXM5"/>
<evidence type="ECO:0000313" key="10">
    <source>
        <dbReference type="EMBL" id="GBC61683.1"/>
    </source>
</evidence>
<keyword evidence="7" id="KW-0963">Cytoplasm</keyword>
<dbReference type="Gene3D" id="3.30.360.10">
    <property type="entry name" value="Dihydrodipicolinate Reductase, domain 2"/>
    <property type="match status" value="1"/>
</dbReference>
<dbReference type="EC" id="1.2.1.38" evidence="7"/>
<dbReference type="SMART" id="SM00859">
    <property type="entry name" value="Semialdhyde_dh"/>
    <property type="match status" value="1"/>
</dbReference>
<dbReference type="PANTHER" id="PTHR32338">
    <property type="entry name" value="N-ACETYL-GAMMA-GLUTAMYL-PHOSPHATE REDUCTASE, CHLOROPLASTIC-RELATED-RELATED"/>
    <property type="match status" value="1"/>
</dbReference>
<evidence type="ECO:0000256" key="8">
    <source>
        <dbReference type="PROSITE-ProRule" id="PRU10010"/>
    </source>
</evidence>
<dbReference type="FunFam" id="3.30.360.10:FF:000014">
    <property type="entry name" value="N-acetyl-gamma-glutamyl-phosphate reductase"/>
    <property type="match status" value="1"/>
</dbReference>
<dbReference type="OrthoDB" id="9801289at2"/>
<dbReference type="Proteomes" id="UP000288096">
    <property type="component" value="Unassembled WGS sequence"/>
</dbReference>
<dbReference type="UniPathway" id="UPA00068">
    <property type="reaction ID" value="UER00108"/>
</dbReference>
<dbReference type="GO" id="GO:0005737">
    <property type="term" value="C:cytoplasm"/>
    <property type="evidence" value="ECO:0007669"/>
    <property type="project" value="UniProtKB-SubCell"/>
</dbReference>
<dbReference type="InterPro" id="IPR000706">
    <property type="entry name" value="AGPR_type-1"/>
</dbReference>
<dbReference type="InterPro" id="IPR023013">
    <property type="entry name" value="AGPR_AS"/>
</dbReference>
<dbReference type="EMBL" id="BEXT01000001">
    <property type="protein sequence ID" value="GBC61683.1"/>
    <property type="molecule type" value="Genomic_DNA"/>
</dbReference>
<accession>A0A401FXM5</accession>
<dbReference type="PANTHER" id="PTHR32338:SF10">
    <property type="entry name" value="N-ACETYL-GAMMA-GLUTAMYL-PHOSPHATE REDUCTASE, CHLOROPLASTIC-RELATED"/>
    <property type="match status" value="1"/>
</dbReference>
<sequence length="345" mass="37468">MTRVGVVGATGYAGADLARILHGHPGVELSVITSRQYAGVPLSRIYPSFEGVIDRVCEAFSVDSICEKADLIFTALPHKVPMDIVPRLVERGKRVVDLSADFRFREVDRYEAAYQPHTARTLSEKAVYGLCEVYADAIRSAGVIGNPGCYPTSVLLPLIPLMRAGLLKRSSVICDSKSGVSGAGRSLSIGSLYCEVSESFRAYKVAEHRHNPEMNEVLSRECGQPVAITFVPHLLPMSRGMLTTTYAELTGPADADAIRSCLTGFYAGRPFVRICSENRLPDTRNVRGTNFCDIGFRVDKKNNRLILISAIDNLVKGAAGQAVQNMNLMLGLDETAGLDSVPFPL</sequence>
<dbReference type="SUPFAM" id="SSF55347">
    <property type="entry name" value="Glyceraldehyde-3-phosphate dehydrogenase-like, C-terminal domain"/>
    <property type="match status" value="1"/>
</dbReference>
<organism evidence="10 11">
    <name type="scientific">Desulfonema ishimotonii</name>
    <dbReference type="NCBI Taxonomy" id="45657"/>
    <lineage>
        <taxon>Bacteria</taxon>
        <taxon>Pseudomonadati</taxon>
        <taxon>Thermodesulfobacteriota</taxon>
        <taxon>Desulfobacteria</taxon>
        <taxon>Desulfobacterales</taxon>
        <taxon>Desulfococcaceae</taxon>
        <taxon>Desulfonema</taxon>
    </lineage>
</organism>
<dbReference type="GO" id="GO:0003942">
    <property type="term" value="F:N-acetyl-gamma-glutamyl-phosphate reductase activity"/>
    <property type="evidence" value="ECO:0007669"/>
    <property type="project" value="UniProtKB-UniRule"/>
</dbReference>
<evidence type="ECO:0000256" key="4">
    <source>
        <dbReference type="ARBA" id="ARBA00022857"/>
    </source>
</evidence>
<comment type="subcellular location">
    <subcellularLocation>
        <location evidence="7">Cytoplasm</location>
    </subcellularLocation>
</comment>
<evidence type="ECO:0000256" key="1">
    <source>
        <dbReference type="ARBA" id="ARBA00004862"/>
    </source>
</evidence>
<dbReference type="PROSITE" id="PS01224">
    <property type="entry name" value="ARGC"/>
    <property type="match status" value="1"/>
</dbReference>
<protein>
    <recommendedName>
        <fullName evidence="7">N-acetyl-gamma-glutamyl-phosphate reductase</fullName>
        <shortName evidence="7">AGPR</shortName>
        <ecNumber evidence="7">1.2.1.38</ecNumber>
    </recommendedName>
    <alternativeName>
        <fullName evidence="7">N-acetyl-glutamate semialdehyde dehydrogenase</fullName>
        <shortName evidence="7">NAGSA dehydrogenase</shortName>
    </alternativeName>
</protein>
<dbReference type="Pfam" id="PF01118">
    <property type="entry name" value="Semialdhyde_dh"/>
    <property type="match status" value="1"/>
</dbReference>
<dbReference type="CDD" id="cd23934">
    <property type="entry name" value="AGPR_1_C"/>
    <property type="match status" value="1"/>
</dbReference>
<proteinExistence type="inferred from homology"/>
<reference evidence="11" key="1">
    <citation type="submission" date="2017-11" db="EMBL/GenBank/DDBJ databases">
        <authorList>
            <person name="Watanabe M."/>
            <person name="Kojima H."/>
        </authorList>
    </citation>
    <scope>NUCLEOTIDE SEQUENCE [LARGE SCALE GENOMIC DNA]</scope>
    <source>
        <strain evidence="11">Tokyo 01</strain>
    </source>
</reference>
<evidence type="ECO:0000259" key="9">
    <source>
        <dbReference type="SMART" id="SM00859"/>
    </source>
</evidence>
<keyword evidence="11" id="KW-1185">Reference proteome</keyword>
<comment type="catalytic activity">
    <reaction evidence="6 7">
        <text>N-acetyl-L-glutamate 5-semialdehyde + phosphate + NADP(+) = N-acetyl-L-glutamyl 5-phosphate + NADPH + H(+)</text>
        <dbReference type="Rhea" id="RHEA:21588"/>
        <dbReference type="ChEBI" id="CHEBI:15378"/>
        <dbReference type="ChEBI" id="CHEBI:29123"/>
        <dbReference type="ChEBI" id="CHEBI:43474"/>
        <dbReference type="ChEBI" id="CHEBI:57783"/>
        <dbReference type="ChEBI" id="CHEBI:57936"/>
        <dbReference type="ChEBI" id="CHEBI:58349"/>
        <dbReference type="EC" id="1.2.1.38"/>
    </reaction>
</comment>
<feature type="active site" evidence="7 8">
    <location>
        <position position="149"/>
    </location>
</feature>